<organism evidence="1 2">
    <name type="scientific">Nocardioides mesophilus</name>
    <dbReference type="NCBI Taxonomy" id="433659"/>
    <lineage>
        <taxon>Bacteria</taxon>
        <taxon>Bacillati</taxon>
        <taxon>Actinomycetota</taxon>
        <taxon>Actinomycetes</taxon>
        <taxon>Propionibacteriales</taxon>
        <taxon>Nocardioidaceae</taxon>
        <taxon>Nocardioides</taxon>
    </lineage>
</organism>
<protein>
    <submittedName>
        <fullName evidence="1">4-amino-4-deoxy-L-arabinose transferase</fullName>
    </submittedName>
</protein>
<dbReference type="SUPFAM" id="SSF52540">
    <property type="entry name" value="P-loop containing nucleoside triphosphate hydrolases"/>
    <property type="match status" value="1"/>
</dbReference>
<dbReference type="Gene3D" id="3.40.50.300">
    <property type="entry name" value="P-loop containing nucleotide triphosphate hydrolases"/>
    <property type="match status" value="1"/>
</dbReference>
<dbReference type="KEGG" id="nmes:H9L09_19385"/>
<evidence type="ECO:0000313" key="2">
    <source>
        <dbReference type="Proteomes" id="UP000515947"/>
    </source>
</evidence>
<dbReference type="AlphaFoldDB" id="A0A7G9RHU2"/>
<sequence>MVRLARESAATLAGGRLVCIDGPAGSGKTTLAGAVARAWGSTPEAAAGVRVVHLDDLYPGWEGLRAGVEQVAEHLVAPLAEGRPGGYRRYDWAAAAPAGWVRVPPTGLLVLEGCGAGAAAYDDAITVLVWVEADDATRLQRGLTRDGSHLRQQWEAWMAQERALFAAERTQERADLAVRT</sequence>
<accession>A0A7G9RHU2</accession>
<dbReference type="GO" id="GO:0016740">
    <property type="term" value="F:transferase activity"/>
    <property type="evidence" value="ECO:0007669"/>
    <property type="project" value="UniProtKB-KW"/>
</dbReference>
<gene>
    <name evidence="1" type="ORF">H9L09_19385</name>
</gene>
<reference evidence="1 2" key="1">
    <citation type="submission" date="2020-08" db="EMBL/GenBank/DDBJ databases">
        <title>Genome sequence of Nocardioides mesophilus KACC 16243T.</title>
        <authorList>
            <person name="Hyun D.-W."/>
            <person name="Bae J.-W."/>
        </authorList>
    </citation>
    <scope>NUCLEOTIDE SEQUENCE [LARGE SCALE GENOMIC DNA]</scope>
    <source>
        <strain evidence="1 2">KACC 16243</strain>
    </source>
</reference>
<dbReference type="Proteomes" id="UP000515947">
    <property type="component" value="Chromosome"/>
</dbReference>
<proteinExistence type="predicted"/>
<evidence type="ECO:0000313" key="1">
    <source>
        <dbReference type="EMBL" id="QNN55167.1"/>
    </source>
</evidence>
<keyword evidence="2" id="KW-1185">Reference proteome</keyword>
<dbReference type="InterPro" id="IPR027417">
    <property type="entry name" value="P-loop_NTPase"/>
</dbReference>
<dbReference type="EMBL" id="CP060713">
    <property type="protein sequence ID" value="QNN55167.1"/>
    <property type="molecule type" value="Genomic_DNA"/>
</dbReference>
<keyword evidence="1" id="KW-0808">Transferase</keyword>
<name>A0A7G9RHU2_9ACTN</name>